<dbReference type="SUPFAM" id="SSF54593">
    <property type="entry name" value="Glyoxalase/Bleomycin resistance protein/Dihydroxybiphenyl dioxygenase"/>
    <property type="match status" value="1"/>
</dbReference>
<dbReference type="RefSeq" id="WP_010759717.1">
    <property type="nucleotide sequence ID" value="NZ_ASWD01000003.1"/>
</dbReference>
<protein>
    <submittedName>
        <fullName evidence="2">Glyoxalase</fullName>
    </submittedName>
</protein>
<dbReference type="OrthoDB" id="9798430at2"/>
<dbReference type="Pfam" id="PF00903">
    <property type="entry name" value="Glyoxalase"/>
    <property type="match status" value="1"/>
</dbReference>
<dbReference type="InterPro" id="IPR004360">
    <property type="entry name" value="Glyas_Fos-R_dOase_dom"/>
</dbReference>
<feature type="domain" description="VOC" evidence="1">
    <location>
        <begin position="3"/>
        <end position="130"/>
    </location>
</feature>
<evidence type="ECO:0000313" key="3">
    <source>
        <dbReference type="Proteomes" id="UP000013782"/>
    </source>
</evidence>
<dbReference type="Gene3D" id="3.10.180.10">
    <property type="entry name" value="2,3-Dihydroxybiphenyl 1,2-Dioxygenase, domain 1"/>
    <property type="match status" value="1"/>
</dbReference>
<dbReference type="HOGENOM" id="CLU_046006_21_0_9"/>
<dbReference type="STRING" id="160454.RV10_GL000059"/>
<evidence type="ECO:0000313" key="2">
    <source>
        <dbReference type="EMBL" id="EOH87927.1"/>
    </source>
</evidence>
<dbReference type="AlphaFoldDB" id="R2PTM5"/>
<accession>R2PTM5</accession>
<name>R2PTM5_9ENTE</name>
<comment type="caution">
    <text evidence="2">The sequence shown here is derived from an EMBL/GenBank/DDBJ whole genome shotgun (WGS) entry which is preliminary data.</text>
</comment>
<gene>
    <name evidence="2" type="ORF">UAU_04782</name>
</gene>
<dbReference type="PROSITE" id="PS51819">
    <property type="entry name" value="VOC"/>
    <property type="match status" value="1"/>
</dbReference>
<dbReference type="InterPro" id="IPR037523">
    <property type="entry name" value="VOC_core"/>
</dbReference>
<organism evidence="2 3">
    <name type="scientific">Enterococcus pallens ATCC BAA-351</name>
    <dbReference type="NCBI Taxonomy" id="1158607"/>
    <lineage>
        <taxon>Bacteria</taxon>
        <taxon>Bacillati</taxon>
        <taxon>Bacillota</taxon>
        <taxon>Bacilli</taxon>
        <taxon>Lactobacillales</taxon>
        <taxon>Enterococcaceae</taxon>
        <taxon>Enterococcus</taxon>
    </lineage>
</organism>
<dbReference type="eggNOG" id="COG3607">
    <property type="taxonomic scope" value="Bacteria"/>
</dbReference>
<dbReference type="PANTHER" id="PTHR36503:SF2">
    <property type="entry name" value="BLR2408 PROTEIN"/>
    <property type="match status" value="1"/>
</dbReference>
<evidence type="ECO:0000259" key="1">
    <source>
        <dbReference type="PROSITE" id="PS51819"/>
    </source>
</evidence>
<keyword evidence="3" id="KW-1185">Reference proteome</keyword>
<proteinExistence type="predicted"/>
<reference evidence="2 3" key="1">
    <citation type="submission" date="2013-02" db="EMBL/GenBank/DDBJ databases">
        <title>The Genome Sequence of Enterococcus pallens BAA-351.</title>
        <authorList>
            <consortium name="The Broad Institute Genome Sequencing Platform"/>
            <consortium name="The Broad Institute Genome Sequencing Center for Infectious Disease"/>
            <person name="Earl A.M."/>
            <person name="Gilmore M.S."/>
            <person name="Lebreton F."/>
            <person name="Walker B."/>
            <person name="Young S.K."/>
            <person name="Zeng Q."/>
            <person name="Gargeya S."/>
            <person name="Fitzgerald M."/>
            <person name="Haas B."/>
            <person name="Abouelleil A."/>
            <person name="Alvarado L."/>
            <person name="Arachchi H.M."/>
            <person name="Berlin A.M."/>
            <person name="Chapman S.B."/>
            <person name="Dewar J."/>
            <person name="Goldberg J."/>
            <person name="Griggs A."/>
            <person name="Gujja S."/>
            <person name="Hansen M."/>
            <person name="Howarth C."/>
            <person name="Imamovic A."/>
            <person name="Larimer J."/>
            <person name="McCowan C."/>
            <person name="Murphy C."/>
            <person name="Neiman D."/>
            <person name="Pearson M."/>
            <person name="Priest M."/>
            <person name="Roberts A."/>
            <person name="Saif S."/>
            <person name="Shea T."/>
            <person name="Sisk P."/>
            <person name="Sykes S."/>
            <person name="Wortman J."/>
            <person name="Nusbaum C."/>
            <person name="Birren B."/>
        </authorList>
    </citation>
    <scope>NUCLEOTIDE SEQUENCE [LARGE SCALE GENOMIC DNA]</scope>
    <source>
        <strain evidence="2 3">ATCC BAA-351</strain>
    </source>
</reference>
<dbReference type="InterPro" id="IPR029068">
    <property type="entry name" value="Glyas_Bleomycin-R_OHBP_Dase"/>
</dbReference>
<dbReference type="PATRIC" id="fig|1158607.3.peg.4767"/>
<dbReference type="EMBL" id="AJAQ01000046">
    <property type="protein sequence ID" value="EOH87927.1"/>
    <property type="molecule type" value="Genomic_DNA"/>
</dbReference>
<dbReference type="Proteomes" id="UP000013782">
    <property type="component" value="Unassembled WGS sequence"/>
</dbReference>
<sequence>MTSMVFVNFPVTDLPRSIQFYEALGFKKNEEFSTEEASAVVWDDHFWIMLLTYDFYRKFIKDRKIADPKTTSSVLVSFSLESAEAVKQFAEKARATGGDYYHIDMGIPEDQMFGLEVEDPDGNILEPNWMNS</sequence>
<dbReference type="PANTHER" id="PTHR36503">
    <property type="entry name" value="BLR2520 PROTEIN"/>
    <property type="match status" value="1"/>
</dbReference>